<dbReference type="EMBL" id="CADCUS010000021">
    <property type="protein sequence ID" value="CAA9378924.1"/>
    <property type="molecule type" value="Genomic_DNA"/>
</dbReference>
<evidence type="ECO:0000256" key="1">
    <source>
        <dbReference type="SAM" id="MobiDB-lite"/>
    </source>
</evidence>
<name>A0A6J4N697_9PSEU</name>
<sequence>EHRPDVPTTRAGADARVGDRVRLLRRGPDDHRRRVGGHHRYHRDPQRRAVPREPRLPLQLRPHRLGMGAPRPRCAHRGVGRRGARRSGVGACRRARPGRAQPARQLHVHPVLPAVVPGGHRGGRPGDLRDPHLPPPGL</sequence>
<feature type="non-terminal residue" evidence="2">
    <location>
        <position position="138"/>
    </location>
</feature>
<feature type="compositionally biased region" description="Basic and acidic residues" evidence="1">
    <location>
        <begin position="43"/>
        <end position="55"/>
    </location>
</feature>
<feature type="non-terminal residue" evidence="2">
    <location>
        <position position="1"/>
    </location>
</feature>
<dbReference type="AlphaFoldDB" id="A0A6J4N697"/>
<feature type="compositionally biased region" description="Low complexity" evidence="1">
    <location>
        <begin position="86"/>
        <end position="118"/>
    </location>
</feature>
<reference evidence="2" key="1">
    <citation type="submission" date="2020-02" db="EMBL/GenBank/DDBJ databases">
        <authorList>
            <person name="Meier V. D."/>
        </authorList>
    </citation>
    <scope>NUCLEOTIDE SEQUENCE</scope>
    <source>
        <strain evidence="2">AVDCRST_MAG66</strain>
    </source>
</reference>
<proteinExistence type="predicted"/>
<feature type="compositionally biased region" description="Basic residues" evidence="1">
    <location>
        <begin position="33"/>
        <end position="42"/>
    </location>
</feature>
<protein>
    <submittedName>
        <fullName evidence="2">Integral membrane protein</fullName>
    </submittedName>
</protein>
<feature type="region of interest" description="Disordered" evidence="1">
    <location>
        <begin position="25"/>
        <end position="138"/>
    </location>
</feature>
<organism evidence="2">
    <name type="scientific">uncultured Pseudonocardia sp</name>
    <dbReference type="NCBI Taxonomy" id="211455"/>
    <lineage>
        <taxon>Bacteria</taxon>
        <taxon>Bacillati</taxon>
        <taxon>Actinomycetota</taxon>
        <taxon>Actinomycetes</taxon>
        <taxon>Pseudonocardiales</taxon>
        <taxon>Pseudonocardiaceae</taxon>
        <taxon>Pseudonocardia</taxon>
        <taxon>environmental samples</taxon>
    </lineage>
</organism>
<feature type="compositionally biased region" description="Basic residues" evidence="1">
    <location>
        <begin position="73"/>
        <end position="85"/>
    </location>
</feature>
<accession>A0A6J4N697</accession>
<gene>
    <name evidence="2" type="ORF">AVDCRST_MAG66-288</name>
</gene>
<evidence type="ECO:0000313" key="2">
    <source>
        <dbReference type="EMBL" id="CAA9378924.1"/>
    </source>
</evidence>